<dbReference type="AlphaFoldDB" id="A0A485L3C4"/>
<protein>
    <submittedName>
        <fullName evidence="2">Aste57867_15274 protein</fullName>
    </submittedName>
</protein>
<gene>
    <name evidence="2" type="primary">Aste57867_15274</name>
    <name evidence="1" type="ORF">As57867_015218</name>
    <name evidence="2" type="ORF">ASTE57867_15274</name>
</gene>
<keyword evidence="3" id="KW-1185">Reference proteome</keyword>
<name>A0A485L3C4_9STRA</name>
<accession>A0A485L3C4</accession>
<reference evidence="2 3" key="1">
    <citation type="submission" date="2019-03" db="EMBL/GenBank/DDBJ databases">
        <authorList>
            <person name="Gaulin E."/>
            <person name="Dumas B."/>
        </authorList>
    </citation>
    <scope>NUCLEOTIDE SEQUENCE [LARGE SCALE GENOMIC DNA]</scope>
    <source>
        <strain evidence="2">CBS 568.67</strain>
    </source>
</reference>
<evidence type="ECO:0000313" key="3">
    <source>
        <dbReference type="Proteomes" id="UP000332933"/>
    </source>
</evidence>
<dbReference type="Proteomes" id="UP000332933">
    <property type="component" value="Unassembled WGS sequence"/>
</dbReference>
<dbReference type="EMBL" id="CAADRA010005666">
    <property type="protein sequence ID" value="VFT92083.1"/>
    <property type="molecule type" value="Genomic_DNA"/>
</dbReference>
<reference evidence="1" key="2">
    <citation type="submission" date="2019-06" db="EMBL/GenBank/DDBJ databases">
        <title>Genomics analysis of Aphanomyces spp. identifies a new class of oomycete effector associated with host adaptation.</title>
        <authorList>
            <person name="Gaulin E."/>
        </authorList>
    </citation>
    <scope>NUCLEOTIDE SEQUENCE</scope>
    <source>
        <strain evidence="1">CBS 578.67</strain>
    </source>
</reference>
<dbReference type="OrthoDB" id="63005at2759"/>
<sequence length="456" mass="51680">MTADDLPEEIRDIPRAKEIVDIMNFFEFGFKPSSRFEGTICFTFNIGESDRKLQYIVRCKKQGLRALLVGKDCSADAKYDCEVTSSIEDFLHVYSGKASASEMASMCYTGRVYISGLQFRLVTRFVQAFDFTSQKWNDFYSWQAQERSRACLGPADDQAYLDRIPRQIAVYIRGGGVNMSLVQRSCFEASMGKIFGPRQIVTYMALVHQGLHLPPAIDASYHFRSKKFGRAVRSVIGFVPKSVPTKCGKPSLRNDILMLWDEAYPLIPCHHIVPASSDNSMLMQWNDGLLVALQDKYDINDNETAVHNKDTGVHESRRRVDLRDAGMTQLSKIMDNVIGVHLPVTKSNYLSAPARFMCEVRKLFNQAHDQPTSSTPLHTVLRDIDAMINAQLGKPVLVRPAPSMQKEMPTTEIIRLNTRRDLARMKKSIAGLKQNLLAHQMSSKPDTHMNYLMLDY</sequence>
<proteinExistence type="predicted"/>
<organism evidence="2 3">
    <name type="scientific">Aphanomyces stellatus</name>
    <dbReference type="NCBI Taxonomy" id="120398"/>
    <lineage>
        <taxon>Eukaryota</taxon>
        <taxon>Sar</taxon>
        <taxon>Stramenopiles</taxon>
        <taxon>Oomycota</taxon>
        <taxon>Saprolegniomycetes</taxon>
        <taxon>Saprolegniales</taxon>
        <taxon>Verrucalvaceae</taxon>
        <taxon>Aphanomyces</taxon>
    </lineage>
</organism>
<dbReference type="EMBL" id="VJMH01005645">
    <property type="protein sequence ID" value="KAF0693775.1"/>
    <property type="molecule type" value="Genomic_DNA"/>
</dbReference>
<evidence type="ECO:0000313" key="2">
    <source>
        <dbReference type="EMBL" id="VFT92083.1"/>
    </source>
</evidence>
<evidence type="ECO:0000313" key="1">
    <source>
        <dbReference type="EMBL" id="KAF0693775.1"/>
    </source>
</evidence>